<dbReference type="EMBL" id="JAPUUL010000006">
    <property type="protein sequence ID" value="KAJ8133527.1"/>
    <property type="molecule type" value="Genomic_DNA"/>
</dbReference>
<sequence>MDPAHALTSNTGLPSDIEEILSKGRPNHLEPGSNISAINAIGVRNSVTSMHGDCVLSLGATKTLGLSQTFKHSSNALWSPPNSPMGEQLYMEKDGNLCLISGQETTWESETKGHDGAYLVVEDDGNARVLSKDGKELWSSKSASNLKLNVVVPTRSGFPAHQLTPAEWLDTLDYNGIFKALVSKGLELVPEVGGILSGLVGFLWPDKDKPQLRWDQISKGVEKIVLGLIAKDKVKELARKTESLYELIRKYDEVPYGIDQKGQKFNFILDWFTLTKRDYLDNETPWETLQYFVPMATLHLTFVRQQYFLWDKIYPNNPGAEKEAHRRELEQTIQQYTAAAKKIKAKCLEWRLDDRIYMTPWHDDGRSPAGHAKSRSVGDKERNYKWDIKLNWDNGYGGDLRYNPDLMSKRIYTDLRDYADAIYRQQIHDLLAPSLLWDQFGVENAGNYKPVVREIMTITTDTMGVGYAGDMVHFNDREFAEKNGPITKVVINAWDTVDGFEIWYGGKSSGHRGGYGGSKRVLEVGEGESIVYVSGHMGDYMDSLRFWVSSDKKIAGGAMGGPGDPRTGDNFHIGHLENGPSNDPDTFRLKYVYGWYGSDHIQEFGATFFKTGTT</sequence>
<reference evidence="1" key="1">
    <citation type="submission" date="2022-12" db="EMBL/GenBank/DDBJ databases">
        <title>Genome Sequence of Lasiodiplodia mahajangana.</title>
        <authorList>
            <person name="Buettner E."/>
        </authorList>
    </citation>
    <scope>NUCLEOTIDE SEQUENCE</scope>
    <source>
        <strain evidence="1">VT137</strain>
    </source>
</reference>
<keyword evidence="2" id="KW-1185">Reference proteome</keyword>
<gene>
    <name evidence="1" type="ORF">O1611_g85</name>
</gene>
<comment type="caution">
    <text evidence="1">The sequence shown here is derived from an EMBL/GenBank/DDBJ whole genome shotgun (WGS) entry which is preliminary data.</text>
</comment>
<name>A0ACC2K1Y8_9PEZI</name>
<protein>
    <submittedName>
        <fullName evidence="1">Uncharacterized protein</fullName>
    </submittedName>
</protein>
<organism evidence="1 2">
    <name type="scientific">Lasiodiplodia mahajangana</name>
    <dbReference type="NCBI Taxonomy" id="1108764"/>
    <lineage>
        <taxon>Eukaryota</taxon>
        <taxon>Fungi</taxon>
        <taxon>Dikarya</taxon>
        <taxon>Ascomycota</taxon>
        <taxon>Pezizomycotina</taxon>
        <taxon>Dothideomycetes</taxon>
        <taxon>Dothideomycetes incertae sedis</taxon>
        <taxon>Botryosphaeriales</taxon>
        <taxon>Botryosphaeriaceae</taxon>
        <taxon>Lasiodiplodia</taxon>
    </lineage>
</organism>
<evidence type="ECO:0000313" key="2">
    <source>
        <dbReference type="Proteomes" id="UP001153332"/>
    </source>
</evidence>
<dbReference type="Proteomes" id="UP001153332">
    <property type="component" value="Unassembled WGS sequence"/>
</dbReference>
<accession>A0ACC2K1Y8</accession>
<evidence type="ECO:0000313" key="1">
    <source>
        <dbReference type="EMBL" id="KAJ8133527.1"/>
    </source>
</evidence>
<proteinExistence type="predicted"/>